<accession>A0A0G1FU62</accession>
<sequence length="235" mass="26231">MQYTSHRLRSQEKKLFRKFIKTFILLIVGIIAAIQIGLPLMAKIVVAFSFLRKDQGTVEEKQDTMLFSPSINSLPEATNSARIIVSGATDKNSTVVLALNGEEEITESDNEGQFEVRGVGLVEGENKIEAYLQKDGKRSSAASVSIIYKKDPPEIIITEPENGRKFSGEDRIVTIKGNTETDARLSVNDRYIIVGREGNFEYEISLNDGNNDFKFKAVDIAGNSREVEFKLEYSP</sequence>
<protein>
    <recommendedName>
        <fullName evidence="4">Bacterial Ig domain-containing protein</fullName>
    </recommendedName>
</protein>
<keyword evidence="1" id="KW-0812">Transmembrane</keyword>
<evidence type="ECO:0008006" key="4">
    <source>
        <dbReference type="Google" id="ProtNLM"/>
    </source>
</evidence>
<organism evidence="2 3">
    <name type="scientific">Candidatus Gottesmanbacteria bacterium GW2011_GWA2_43_14</name>
    <dbReference type="NCBI Taxonomy" id="1618443"/>
    <lineage>
        <taxon>Bacteria</taxon>
        <taxon>Candidatus Gottesmaniibacteriota</taxon>
    </lineage>
</organism>
<evidence type="ECO:0000256" key="1">
    <source>
        <dbReference type="SAM" id="Phobius"/>
    </source>
</evidence>
<reference evidence="2 3" key="1">
    <citation type="journal article" date="2015" name="Nature">
        <title>rRNA introns, odd ribosomes, and small enigmatic genomes across a large radiation of phyla.</title>
        <authorList>
            <person name="Brown C.T."/>
            <person name="Hug L.A."/>
            <person name="Thomas B.C."/>
            <person name="Sharon I."/>
            <person name="Castelle C.J."/>
            <person name="Singh A."/>
            <person name="Wilkins M.J."/>
            <person name="Williams K.H."/>
            <person name="Banfield J.F."/>
        </authorList>
    </citation>
    <scope>NUCLEOTIDE SEQUENCE [LARGE SCALE GENOMIC DNA]</scope>
</reference>
<gene>
    <name evidence="2" type="ORF">UV73_C0001G0062</name>
</gene>
<evidence type="ECO:0000313" key="2">
    <source>
        <dbReference type="EMBL" id="KKS98541.1"/>
    </source>
</evidence>
<proteinExistence type="predicted"/>
<comment type="caution">
    <text evidence="2">The sequence shown here is derived from an EMBL/GenBank/DDBJ whole genome shotgun (WGS) entry which is preliminary data.</text>
</comment>
<dbReference type="Pfam" id="PF09136">
    <property type="entry name" value="Glucodextran_B"/>
    <property type="match status" value="1"/>
</dbReference>
<dbReference type="Proteomes" id="UP000034894">
    <property type="component" value="Unassembled WGS sequence"/>
</dbReference>
<name>A0A0G1FU62_9BACT</name>
<keyword evidence="1" id="KW-0472">Membrane</keyword>
<dbReference type="EMBL" id="LCFP01000001">
    <property type="protein sequence ID" value="KKS98541.1"/>
    <property type="molecule type" value="Genomic_DNA"/>
</dbReference>
<dbReference type="AlphaFoldDB" id="A0A0G1FU62"/>
<evidence type="ECO:0000313" key="3">
    <source>
        <dbReference type="Proteomes" id="UP000034894"/>
    </source>
</evidence>
<keyword evidence="1" id="KW-1133">Transmembrane helix</keyword>
<feature type="transmembrane region" description="Helical" evidence="1">
    <location>
        <begin position="20"/>
        <end position="42"/>
    </location>
</feature>
<dbReference type="Gene3D" id="2.60.40.10">
    <property type="entry name" value="Immunoglobulins"/>
    <property type="match status" value="2"/>
</dbReference>
<dbReference type="STRING" id="1618443.UV73_C0001G0062"/>
<dbReference type="InterPro" id="IPR013783">
    <property type="entry name" value="Ig-like_fold"/>
</dbReference>